<gene>
    <name evidence="2" type="ORF">ACFPFW_00390</name>
</gene>
<protein>
    <submittedName>
        <fullName evidence="2">Uncharacterized protein</fullName>
    </submittedName>
</protein>
<evidence type="ECO:0000256" key="1">
    <source>
        <dbReference type="SAM" id="Phobius"/>
    </source>
</evidence>
<evidence type="ECO:0000313" key="2">
    <source>
        <dbReference type="EMBL" id="MFC5066468.1"/>
    </source>
</evidence>
<keyword evidence="1" id="KW-1133">Transmembrane helix</keyword>
<evidence type="ECO:0000313" key="3">
    <source>
        <dbReference type="Proteomes" id="UP001595796"/>
    </source>
</evidence>
<keyword evidence="1" id="KW-0812">Transmembrane</keyword>
<dbReference type="RefSeq" id="WP_162799550.1">
    <property type="nucleotide sequence ID" value="NZ_JBHSJF010000001.1"/>
</dbReference>
<reference evidence="3" key="1">
    <citation type="journal article" date="2019" name="Int. J. Syst. Evol. Microbiol.">
        <title>The Global Catalogue of Microorganisms (GCM) 10K type strain sequencing project: providing services to taxonomists for standard genome sequencing and annotation.</title>
        <authorList>
            <consortium name="The Broad Institute Genomics Platform"/>
            <consortium name="The Broad Institute Genome Sequencing Center for Infectious Disease"/>
            <person name="Wu L."/>
            <person name="Ma J."/>
        </authorList>
    </citation>
    <scope>NUCLEOTIDE SEQUENCE [LARGE SCALE GENOMIC DNA]</scope>
    <source>
        <strain evidence="3">CGMCC 1.16444</strain>
    </source>
</reference>
<keyword evidence="3" id="KW-1185">Reference proteome</keyword>
<dbReference type="EMBL" id="JBHSJF010000001">
    <property type="protein sequence ID" value="MFC5066468.1"/>
    <property type="molecule type" value="Genomic_DNA"/>
</dbReference>
<organism evidence="2 3">
    <name type="scientific">Flaviflagellibacter deserti</name>
    <dbReference type="NCBI Taxonomy" id="2267266"/>
    <lineage>
        <taxon>Bacteria</taxon>
        <taxon>Pseudomonadati</taxon>
        <taxon>Pseudomonadota</taxon>
        <taxon>Alphaproteobacteria</taxon>
        <taxon>Hyphomicrobiales</taxon>
        <taxon>Flaviflagellibacter</taxon>
    </lineage>
</organism>
<name>A0ABV9YYD6_9HYPH</name>
<proteinExistence type="predicted"/>
<sequence>MPLETIVVLSAVVSVFGFFAFVLEFACRQSAQARAEKAARHSLLQPAE</sequence>
<dbReference type="Proteomes" id="UP001595796">
    <property type="component" value="Unassembled WGS sequence"/>
</dbReference>
<feature type="transmembrane region" description="Helical" evidence="1">
    <location>
        <begin position="6"/>
        <end position="27"/>
    </location>
</feature>
<comment type="caution">
    <text evidence="2">The sequence shown here is derived from an EMBL/GenBank/DDBJ whole genome shotgun (WGS) entry which is preliminary data.</text>
</comment>
<accession>A0ABV9YYD6</accession>
<keyword evidence="1" id="KW-0472">Membrane</keyword>